<evidence type="ECO:0000313" key="6">
    <source>
        <dbReference type="Proteomes" id="UP000032430"/>
    </source>
</evidence>
<accession>A0A098G693</accession>
<evidence type="ECO:0000256" key="1">
    <source>
        <dbReference type="ARBA" id="ARBA00000022"/>
    </source>
</evidence>
<dbReference type="Proteomes" id="UP000032430">
    <property type="component" value="Chromosome I"/>
</dbReference>
<dbReference type="InterPro" id="IPR037238">
    <property type="entry name" value="YbiA-like_sf"/>
</dbReference>
<organism evidence="5 6">
    <name type="scientific">Legionella fallonii LLAP-10</name>
    <dbReference type="NCBI Taxonomy" id="1212491"/>
    <lineage>
        <taxon>Bacteria</taxon>
        <taxon>Pseudomonadati</taxon>
        <taxon>Pseudomonadota</taxon>
        <taxon>Gammaproteobacteria</taxon>
        <taxon>Legionellales</taxon>
        <taxon>Legionellaceae</taxon>
        <taxon>Legionella</taxon>
    </lineage>
</organism>
<feature type="compositionally biased region" description="Polar residues" evidence="3">
    <location>
        <begin position="268"/>
        <end position="282"/>
    </location>
</feature>
<dbReference type="GO" id="GO:0044161">
    <property type="term" value="C:host cell cytoplasmic vesicle"/>
    <property type="evidence" value="ECO:0007669"/>
    <property type="project" value="InterPro"/>
</dbReference>
<feature type="region of interest" description="Disordered" evidence="3">
    <location>
        <begin position="268"/>
        <end position="305"/>
    </location>
</feature>
<dbReference type="Gene3D" id="1.20.1280.280">
    <property type="match status" value="1"/>
</dbReference>
<keyword evidence="6" id="KW-1185">Reference proteome</keyword>
<proteinExistence type="predicted"/>
<dbReference type="GO" id="GO:0031267">
    <property type="term" value="F:small GTPase binding"/>
    <property type="evidence" value="ECO:0007669"/>
    <property type="project" value="InterPro"/>
</dbReference>
<dbReference type="InterPro" id="IPR028057">
    <property type="entry name" value="DrrA_P4M"/>
</dbReference>
<dbReference type="Gene3D" id="1.10.357.40">
    <property type="entry name" value="YbiA-like"/>
    <property type="match status" value="1"/>
</dbReference>
<dbReference type="CDD" id="cd15457">
    <property type="entry name" value="NADAR"/>
    <property type="match status" value="1"/>
</dbReference>
<dbReference type="SUPFAM" id="SSF143990">
    <property type="entry name" value="YbiA-like"/>
    <property type="match status" value="1"/>
</dbReference>
<dbReference type="RefSeq" id="WP_052673959.1">
    <property type="nucleotide sequence ID" value="NZ_LN614827.1"/>
</dbReference>
<comment type="catalytic activity">
    <reaction evidence="2">
        <text>2,5-diamino-6-hydroxy-4-(5-phosphoribosylamino)-pyrimidine + H2O = 2,5,6-triamino-4-hydroxypyrimidine + D-ribose 5-phosphate</text>
        <dbReference type="Rhea" id="RHEA:23436"/>
        <dbReference type="ChEBI" id="CHEBI:15377"/>
        <dbReference type="ChEBI" id="CHEBI:58614"/>
        <dbReference type="ChEBI" id="CHEBI:78346"/>
        <dbReference type="ChEBI" id="CHEBI:137796"/>
    </reaction>
</comment>
<dbReference type="HOGENOM" id="CLU_385795_0_0_6"/>
<gene>
    <name evidence="5" type="ORF">LFA_2650</name>
</gene>
<name>A0A098G693_9GAMM</name>
<dbReference type="Pfam" id="PF14860">
    <property type="entry name" value="DrrA_P4M"/>
    <property type="match status" value="1"/>
</dbReference>
<evidence type="ECO:0000313" key="5">
    <source>
        <dbReference type="EMBL" id="CEG58018.1"/>
    </source>
</evidence>
<sequence length="716" mass="79943">MPRPFVQLGNAKIAPFKYGDNPPYGAFINTTKAGEYPVAQNVMIDGKPVTFNWPSSEHAYHAQKLIHLMNKNPGDKGMQMIVLQTLRKIEVTKAGPGDEFLPHTDWDGPKGIVADLTNKYPRLFGADKRAFDALSDSNYHSLGAPNKGLMANGEPYTLKFMREVVKLKLEQHPELKKLAMDCARDGILPVEVASKDDNWASGPDGRGANMLGIAILELGNEYLRKEEPQNPPKIPNPKAYYQQLQQQASTQLRHDSLVSYTQNMQGWRQNVSPTSHQASTHGISKPTAPHSLGNPSPKQTAAKQTPLEYVRDRVNCAEVRVVPDKNNPSQKVVQLVFKNIQDASNFKALHSGSTTPQEGRVLTLGPTRAERLFEKLNIKEYGRKHPRPTMEALVDFAQPMQPKTTAPHSPSHTSSAQTLSKETPAEYVKRKLDSLHSGCNSIRVVPDAARPSQQVIQLVFDDAQKAAKFKAQYSGGTTPTSADGKTLTLGVNRAPQTFQNLGIEYYGRNHPRPTNQALIDDHQRKLGANNTSKPISPQSSRDTSFYAFGDKRLIIQNNAVVGYQYKNNGGSWQDSGDPSRFKRLTENFRELQQLKNTHYEHATHITENNRWYFCQASSDKFRDLKGDCLKTRLLLDFKSELTTYAQMCTSKEQFDKHVEELKQSKEYEVLATGQGQVTKIFGLETSSVKAFNNIAAELRDGIDDLSLDEKGPQLGF</sequence>
<reference evidence="6" key="1">
    <citation type="submission" date="2014-09" db="EMBL/GenBank/DDBJ databases">
        <authorList>
            <person name="Gomez-Valero L."/>
        </authorList>
    </citation>
    <scope>NUCLEOTIDE SEQUENCE [LARGE SCALE GENOMIC DNA]</scope>
    <source>
        <strain evidence="6">ATCC700992</strain>
    </source>
</reference>
<dbReference type="OrthoDB" id="5650400at2"/>
<dbReference type="InterPro" id="IPR012816">
    <property type="entry name" value="NADAR"/>
</dbReference>
<evidence type="ECO:0000259" key="4">
    <source>
        <dbReference type="Pfam" id="PF14860"/>
    </source>
</evidence>
<comment type="catalytic activity">
    <reaction evidence="1">
        <text>5-amino-6-(5-phospho-D-ribosylamino)uracil + H2O = 5,6-diaminouracil + D-ribose 5-phosphate</text>
        <dbReference type="Rhea" id="RHEA:55020"/>
        <dbReference type="ChEBI" id="CHEBI:15377"/>
        <dbReference type="ChEBI" id="CHEBI:46252"/>
        <dbReference type="ChEBI" id="CHEBI:58453"/>
        <dbReference type="ChEBI" id="CHEBI:78346"/>
    </reaction>
</comment>
<evidence type="ECO:0000256" key="2">
    <source>
        <dbReference type="ARBA" id="ARBA00000751"/>
    </source>
</evidence>
<dbReference type="STRING" id="1212491.LFA_2650"/>
<dbReference type="AlphaFoldDB" id="A0A098G693"/>
<feature type="domain" description="DrrA phosphatidylinositol 4-phosphate binding" evidence="4">
    <location>
        <begin position="599"/>
        <end position="704"/>
    </location>
</feature>
<dbReference type="EMBL" id="LN614827">
    <property type="protein sequence ID" value="CEG58018.1"/>
    <property type="molecule type" value="Genomic_DNA"/>
</dbReference>
<dbReference type="InterPro" id="IPR038346">
    <property type="entry name" value="DrrA_PI4P-bd_sf"/>
</dbReference>
<feature type="region of interest" description="Disordered" evidence="3">
    <location>
        <begin position="401"/>
        <end position="422"/>
    </location>
</feature>
<feature type="compositionally biased region" description="Low complexity" evidence="3">
    <location>
        <begin position="404"/>
        <end position="418"/>
    </location>
</feature>
<dbReference type="KEGG" id="lfa:LFA_2650"/>
<feature type="compositionally biased region" description="Polar residues" evidence="3">
    <location>
        <begin position="293"/>
        <end position="303"/>
    </location>
</feature>
<protein>
    <recommendedName>
        <fullName evidence="4">DrrA phosphatidylinositol 4-phosphate binding domain-containing protein</fullName>
    </recommendedName>
</protein>
<evidence type="ECO:0000256" key="3">
    <source>
        <dbReference type="SAM" id="MobiDB-lite"/>
    </source>
</evidence>